<keyword evidence="2 3" id="KW-0067">ATP-binding</keyword>
<feature type="compositionally biased region" description="Polar residues" evidence="4">
    <location>
        <begin position="775"/>
        <end position="785"/>
    </location>
</feature>
<dbReference type="OrthoDB" id="4062651at2759"/>
<dbReference type="PROSITE" id="PS50011">
    <property type="entry name" value="PROTEIN_KINASE_DOM"/>
    <property type="match status" value="1"/>
</dbReference>
<feature type="compositionally biased region" description="Low complexity" evidence="4">
    <location>
        <begin position="698"/>
        <end position="709"/>
    </location>
</feature>
<name>A0A5C2S041_9APHY</name>
<dbReference type="InterPro" id="IPR017441">
    <property type="entry name" value="Protein_kinase_ATP_BS"/>
</dbReference>
<dbReference type="EMBL" id="ML122286">
    <property type="protein sequence ID" value="RPD56651.1"/>
    <property type="molecule type" value="Genomic_DNA"/>
</dbReference>
<feature type="compositionally biased region" description="Basic and acidic residues" evidence="4">
    <location>
        <begin position="711"/>
        <end position="721"/>
    </location>
</feature>
<evidence type="ECO:0000313" key="6">
    <source>
        <dbReference type="EMBL" id="RPD56651.1"/>
    </source>
</evidence>
<dbReference type="SMART" id="SM00220">
    <property type="entry name" value="S_TKc"/>
    <property type="match status" value="1"/>
</dbReference>
<feature type="region of interest" description="Disordered" evidence="4">
    <location>
        <begin position="750"/>
        <end position="785"/>
    </location>
</feature>
<dbReference type="GO" id="GO:0000226">
    <property type="term" value="P:microtubule cytoskeleton organization"/>
    <property type="evidence" value="ECO:0007669"/>
    <property type="project" value="TreeGrafter"/>
</dbReference>
<keyword evidence="6" id="KW-0418">Kinase</keyword>
<dbReference type="InterPro" id="IPR000719">
    <property type="entry name" value="Prot_kinase_dom"/>
</dbReference>
<dbReference type="InterPro" id="IPR008271">
    <property type="entry name" value="Ser/Thr_kinase_AS"/>
</dbReference>
<feature type="region of interest" description="Disordered" evidence="4">
    <location>
        <begin position="1"/>
        <end position="30"/>
    </location>
</feature>
<dbReference type="PANTHER" id="PTHR24346:SF76">
    <property type="entry name" value="NON-SPECIFIC SERINE_THREONINE PROTEIN KINASE"/>
    <property type="match status" value="1"/>
</dbReference>
<feature type="compositionally biased region" description="Basic residues" evidence="4">
    <location>
        <begin position="324"/>
        <end position="334"/>
    </location>
</feature>
<feature type="region of interest" description="Disordered" evidence="4">
    <location>
        <begin position="463"/>
        <end position="555"/>
    </location>
</feature>
<evidence type="ECO:0000256" key="1">
    <source>
        <dbReference type="ARBA" id="ARBA00022741"/>
    </source>
</evidence>
<feature type="compositionally biased region" description="Low complexity" evidence="4">
    <location>
        <begin position="567"/>
        <end position="581"/>
    </location>
</feature>
<dbReference type="PROSITE" id="PS00108">
    <property type="entry name" value="PROTEIN_KINASE_ST"/>
    <property type="match status" value="1"/>
</dbReference>
<feature type="binding site" evidence="3">
    <location>
        <position position="147"/>
    </location>
    <ligand>
        <name>ATP</name>
        <dbReference type="ChEBI" id="CHEBI:30616"/>
    </ligand>
</feature>
<keyword evidence="1 3" id="KW-0547">Nucleotide-binding</keyword>
<evidence type="ECO:0000259" key="5">
    <source>
        <dbReference type="PROSITE" id="PS50011"/>
    </source>
</evidence>
<feature type="compositionally biased region" description="Basic and acidic residues" evidence="4">
    <location>
        <begin position="486"/>
        <end position="497"/>
    </location>
</feature>
<feature type="domain" description="Protein kinase" evidence="5">
    <location>
        <begin position="119"/>
        <end position="453"/>
    </location>
</feature>
<feature type="region of interest" description="Disordered" evidence="4">
    <location>
        <begin position="690"/>
        <end position="738"/>
    </location>
</feature>
<organism evidence="6 7">
    <name type="scientific">Lentinus tigrinus ALCF2SS1-6</name>
    <dbReference type="NCBI Taxonomy" id="1328759"/>
    <lineage>
        <taxon>Eukaryota</taxon>
        <taxon>Fungi</taxon>
        <taxon>Dikarya</taxon>
        <taxon>Basidiomycota</taxon>
        <taxon>Agaricomycotina</taxon>
        <taxon>Agaricomycetes</taxon>
        <taxon>Polyporales</taxon>
        <taxon>Polyporaceae</taxon>
        <taxon>Lentinus</taxon>
    </lineage>
</organism>
<dbReference type="GO" id="GO:0005737">
    <property type="term" value="C:cytoplasm"/>
    <property type="evidence" value="ECO:0007669"/>
    <property type="project" value="TreeGrafter"/>
</dbReference>
<dbReference type="AlphaFoldDB" id="A0A5C2S041"/>
<dbReference type="Pfam" id="PF00069">
    <property type="entry name" value="Pkinase"/>
    <property type="match status" value="2"/>
</dbReference>
<dbReference type="Proteomes" id="UP000313359">
    <property type="component" value="Unassembled WGS sequence"/>
</dbReference>
<sequence>MQASLAQDARDVPGPSRPRLSTVFPESTHVDQHGELDSDQTLSVALGLSFSPSPRLAFSESSPSALFLGSPVASPLPADDVPDVDLASSPAAMFLSAFSPATSEQSLAPDDEGAVVSGYTLGPIVGHGGFSIIRTACSPQGGTVAVKIVRHSDLDKQSDPALARKSLEREADAWSSLNHEHILPLFTVTHTPYADFFFTAYCPAGSLFDILKRDGRPALPQDDAGMMFRQVVRGLRYMHEVAGYVHGDLKLENVLVDEMGVCKIGDFGMARKIGEVLDDVESDDDEAHEKNKTPHRSRTISQANLSHRSLGRQAKLPHALSLMRRHGVPSRHRTSSPYPASGTPPTLPNRGFAPGSLPYAAPELLLPPSNAAPYVADPAQDIWALGVMLYTLLTGKLPFSDSFEPRLQMKILHGVFEMPQGIGRSAEQVLRGCIERSVPNRWTVAMVDEVAWGIGWGSAADDVTPPPEAAAALGASRPSSRSRVKARQDTAVDEKSRSASRVARSSGCAMSAVRSASRSKSRPPHHPYEHGQHHHHHPLLHTGSHSAHPPRMQPSLSSLTNAILRTSSAMSSSDSSSPHSSAIILQPSLSSDSEIVYEREHERGRLPRPRMHADVSVSRSRSPHEMPVTPRDMSLDVGVRRHKSPPSRPTLSTPELDHSSSELDRLDEDARWQFSPSVDDESAAARSLSRFRCDDSSGSRSSSARGRAFSRSRDEFRKAIRNESMPPVLSPSHSSAWALPPLEKAYTTGRTTGVVAPATPIPIPGGSKSARSKSLDPTYTSRRAK</sequence>
<evidence type="ECO:0000256" key="4">
    <source>
        <dbReference type="SAM" id="MobiDB-lite"/>
    </source>
</evidence>
<dbReference type="STRING" id="1328759.A0A5C2S041"/>
<feature type="region of interest" description="Disordered" evidence="4">
    <location>
        <begin position="599"/>
        <end position="664"/>
    </location>
</feature>
<keyword evidence="7" id="KW-1185">Reference proteome</keyword>
<dbReference type="InterPro" id="IPR011009">
    <property type="entry name" value="Kinase-like_dom_sf"/>
</dbReference>
<proteinExistence type="predicted"/>
<keyword evidence="6" id="KW-0808">Transferase</keyword>
<reference evidence="6" key="1">
    <citation type="journal article" date="2018" name="Genome Biol. Evol.">
        <title>Genomics and development of Lentinus tigrinus, a white-rot wood-decaying mushroom with dimorphic fruiting bodies.</title>
        <authorList>
            <person name="Wu B."/>
            <person name="Xu Z."/>
            <person name="Knudson A."/>
            <person name="Carlson A."/>
            <person name="Chen N."/>
            <person name="Kovaka S."/>
            <person name="LaButti K."/>
            <person name="Lipzen A."/>
            <person name="Pennachio C."/>
            <person name="Riley R."/>
            <person name="Schakwitz W."/>
            <person name="Umezawa K."/>
            <person name="Ohm R.A."/>
            <person name="Grigoriev I.V."/>
            <person name="Nagy L.G."/>
            <person name="Gibbons J."/>
            <person name="Hibbett D."/>
        </authorList>
    </citation>
    <scope>NUCLEOTIDE SEQUENCE [LARGE SCALE GENOMIC DNA]</scope>
    <source>
        <strain evidence="6">ALCF2SS1-6</strain>
    </source>
</reference>
<feature type="region of interest" description="Disordered" evidence="4">
    <location>
        <begin position="567"/>
        <end position="587"/>
    </location>
</feature>
<evidence type="ECO:0000313" key="7">
    <source>
        <dbReference type="Proteomes" id="UP000313359"/>
    </source>
</evidence>
<feature type="compositionally biased region" description="Basic and acidic residues" evidence="4">
    <location>
        <begin position="655"/>
        <end position="664"/>
    </location>
</feature>
<dbReference type="GO" id="GO:0035556">
    <property type="term" value="P:intracellular signal transduction"/>
    <property type="evidence" value="ECO:0007669"/>
    <property type="project" value="TreeGrafter"/>
</dbReference>
<dbReference type="GO" id="GO:0005524">
    <property type="term" value="F:ATP binding"/>
    <property type="evidence" value="ECO:0007669"/>
    <property type="project" value="UniProtKB-UniRule"/>
</dbReference>
<feature type="region of interest" description="Disordered" evidence="4">
    <location>
        <begin position="280"/>
        <end position="311"/>
    </location>
</feature>
<gene>
    <name evidence="6" type="ORF">L227DRAFT_614279</name>
</gene>
<dbReference type="PANTHER" id="PTHR24346">
    <property type="entry name" value="MAP/MICROTUBULE AFFINITY-REGULATING KINASE"/>
    <property type="match status" value="1"/>
</dbReference>
<dbReference type="GO" id="GO:0004674">
    <property type="term" value="F:protein serine/threonine kinase activity"/>
    <property type="evidence" value="ECO:0007669"/>
    <property type="project" value="TreeGrafter"/>
</dbReference>
<dbReference type="PROSITE" id="PS00107">
    <property type="entry name" value="PROTEIN_KINASE_ATP"/>
    <property type="match status" value="1"/>
</dbReference>
<evidence type="ECO:0000256" key="3">
    <source>
        <dbReference type="PROSITE-ProRule" id="PRU10141"/>
    </source>
</evidence>
<dbReference type="SUPFAM" id="SSF56112">
    <property type="entry name" value="Protein kinase-like (PK-like)"/>
    <property type="match status" value="1"/>
</dbReference>
<evidence type="ECO:0000256" key="2">
    <source>
        <dbReference type="ARBA" id="ARBA00022840"/>
    </source>
</evidence>
<protein>
    <submittedName>
        <fullName evidence="6">Kinase-like protein</fullName>
    </submittedName>
</protein>
<feature type="region of interest" description="Disordered" evidence="4">
    <location>
        <begin position="324"/>
        <end position="353"/>
    </location>
</feature>
<dbReference type="Gene3D" id="1.10.510.10">
    <property type="entry name" value="Transferase(Phosphotransferase) domain 1"/>
    <property type="match status" value="2"/>
</dbReference>
<feature type="compositionally biased region" description="Low complexity" evidence="4">
    <location>
        <begin position="499"/>
        <end position="516"/>
    </location>
</feature>
<accession>A0A5C2S041</accession>